<accession>A0AAD8T8Q1</accession>
<dbReference type="InterPro" id="IPR043502">
    <property type="entry name" value="DNA/RNA_pol_sf"/>
</dbReference>
<dbReference type="InterPro" id="IPR052343">
    <property type="entry name" value="Retrotransposon-Effector_Assoc"/>
</dbReference>
<keyword evidence="3" id="KW-1185">Reference proteome</keyword>
<gene>
    <name evidence="2" type="ORF">QYE76_038794</name>
</gene>
<organism evidence="2 3">
    <name type="scientific">Lolium multiflorum</name>
    <name type="common">Italian ryegrass</name>
    <name type="synonym">Lolium perenne subsp. multiflorum</name>
    <dbReference type="NCBI Taxonomy" id="4521"/>
    <lineage>
        <taxon>Eukaryota</taxon>
        <taxon>Viridiplantae</taxon>
        <taxon>Streptophyta</taxon>
        <taxon>Embryophyta</taxon>
        <taxon>Tracheophyta</taxon>
        <taxon>Spermatophyta</taxon>
        <taxon>Magnoliopsida</taxon>
        <taxon>Liliopsida</taxon>
        <taxon>Poales</taxon>
        <taxon>Poaceae</taxon>
        <taxon>BOP clade</taxon>
        <taxon>Pooideae</taxon>
        <taxon>Poodae</taxon>
        <taxon>Poeae</taxon>
        <taxon>Poeae Chloroplast Group 2 (Poeae type)</taxon>
        <taxon>Loliodinae</taxon>
        <taxon>Loliinae</taxon>
        <taxon>Lolium</taxon>
    </lineage>
</organism>
<reference evidence="2" key="1">
    <citation type="submission" date="2023-07" db="EMBL/GenBank/DDBJ databases">
        <title>A chromosome-level genome assembly of Lolium multiflorum.</title>
        <authorList>
            <person name="Chen Y."/>
            <person name="Copetti D."/>
            <person name="Kolliker R."/>
            <person name="Studer B."/>
        </authorList>
    </citation>
    <scope>NUCLEOTIDE SEQUENCE</scope>
    <source>
        <strain evidence="2">02402/16</strain>
        <tissue evidence="2">Leaf</tissue>
    </source>
</reference>
<dbReference type="Pfam" id="PF00078">
    <property type="entry name" value="RVT_1"/>
    <property type="match status" value="1"/>
</dbReference>
<dbReference type="Proteomes" id="UP001231189">
    <property type="component" value="Unassembled WGS sequence"/>
</dbReference>
<dbReference type="AlphaFoldDB" id="A0AAD8T8Q1"/>
<dbReference type="PANTHER" id="PTHR46890">
    <property type="entry name" value="NON-LTR RETROLELEMENT REVERSE TRANSCRIPTASE-LIKE PROTEIN-RELATED"/>
    <property type="match status" value="1"/>
</dbReference>
<proteinExistence type="predicted"/>
<evidence type="ECO:0000313" key="3">
    <source>
        <dbReference type="Proteomes" id="UP001231189"/>
    </source>
</evidence>
<dbReference type="SUPFAM" id="SSF56672">
    <property type="entry name" value="DNA/RNA polymerases"/>
    <property type="match status" value="1"/>
</dbReference>
<feature type="domain" description="Reverse transcriptase" evidence="1">
    <location>
        <begin position="147"/>
        <end position="236"/>
    </location>
</feature>
<sequence length="236" mass="25348">MEASSMWWTVGVRGDRSFNLPAAAAAGCSTIGGSSGLVKELGAAGGLGDGVEAQGQWKGVVVSAFPAAEVVPWPAQKEELDRGGRRGCGGGWQELDKAPGPDGFTGRFYVACWEIIKDDVMDAFQAMWSGDCRGLHLANQTLISLLPKHADAMEVKDFRPISMIHSVAKLIAKVLSSRLAPRMGQIIGSYQSAFIRGRCLHDNFQLEQSTARRLNALKAPAIMLKLDITKAFDTVD</sequence>
<evidence type="ECO:0000313" key="2">
    <source>
        <dbReference type="EMBL" id="KAK1677946.1"/>
    </source>
</evidence>
<name>A0AAD8T8Q1_LOLMU</name>
<comment type="caution">
    <text evidence="2">The sequence shown here is derived from an EMBL/GenBank/DDBJ whole genome shotgun (WGS) entry which is preliminary data.</text>
</comment>
<protein>
    <recommendedName>
        <fullName evidence="1">Reverse transcriptase domain-containing protein</fullName>
    </recommendedName>
</protein>
<evidence type="ECO:0000259" key="1">
    <source>
        <dbReference type="Pfam" id="PF00078"/>
    </source>
</evidence>
<dbReference type="EMBL" id="JAUUTY010000002">
    <property type="protein sequence ID" value="KAK1677946.1"/>
    <property type="molecule type" value="Genomic_DNA"/>
</dbReference>
<dbReference type="PANTHER" id="PTHR46890:SF1">
    <property type="entry name" value="REVERSE TRANSCRIPTASE DOMAIN-CONTAINING PROTEIN"/>
    <property type="match status" value="1"/>
</dbReference>
<dbReference type="InterPro" id="IPR000477">
    <property type="entry name" value="RT_dom"/>
</dbReference>